<dbReference type="RefSeq" id="WP_005184126.1">
    <property type="nucleotide sequence ID" value="NZ_BAED01000020.1"/>
</dbReference>
<dbReference type="Proteomes" id="UP000006023">
    <property type="component" value="Unassembled WGS sequence"/>
</dbReference>
<keyword evidence="1" id="KW-0732">Signal</keyword>
<feature type="chain" id="PRO_5039153785" evidence="1">
    <location>
        <begin position="28"/>
        <end position="589"/>
    </location>
</feature>
<keyword evidence="3" id="KW-1185">Reference proteome</keyword>
<dbReference type="AlphaFoldDB" id="G7GM13"/>
<name>G7GM13_9ACTN</name>
<comment type="caution">
    <text evidence="2">The sequence shown here is derived from an EMBL/GenBank/DDBJ whole genome shotgun (WGS) entry which is preliminary data.</text>
</comment>
<gene>
    <name evidence="2" type="ORF">GOAMR_20_01870</name>
</gene>
<organism evidence="2 3">
    <name type="scientific">Gordonia amarae NBRC 15530</name>
    <dbReference type="NCBI Taxonomy" id="1075090"/>
    <lineage>
        <taxon>Bacteria</taxon>
        <taxon>Bacillati</taxon>
        <taxon>Actinomycetota</taxon>
        <taxon>Actinomycetes</taxon>
        <taxon>Mycobacteriales</taxon>
        <taxon>Gordoniaceae</taxon>
        <taxon>Gordonia</taxon>
    </lineage>
</organism>
<proteinExistence type="predicted"/>
<evidence type="ECO:0000256" key="1">
    <source>
        <dbReference type="SAM" id="SignalP"/>
    </source>
</evidence>
<reference evidence="2 3" key="1">
    <citation type="submission" date="2011-11" db="EMBL/GenBank/DDBJ databases">
        <title>Whole genome shotgun sequence of Gordonia amarae NBRC 15530.</title>
        <authorList>
            <person name="Takarada H."/>
            <person name="Hosoyama A."/>
            <person name="Tsuchikane K."/>
            <person name="Katsumata H."/>
            <person name="Yamazaki S."/>
            <person name="Fujita N."/>
        </authorList>
    </citation>
    <scope>NUCLEOTIDE SEQUENCE [LARGE SCALE GENOMIC DNA]</scope>
    <source>
        <strain evidence="2 3">NBRC 15530</strain>
    </source>
</reference>
<protein>
    <submittedName>
        <fullName evidence="2">Uncharacterized protein</fullName>
    </submittedName>
</protein>
<dbReference type="eggNOG" id="ENOG5033Q5B">
    <property type="taxonomic scope" value="Bacteria"/>
</dbReference>
<dbReference type="STRING" id="1075090.GOAMR_20_01870"/>
<feature type="signal peptide" evidence="1">
    <location>
        <begin position="1"/>
        <end position="27"/>
    </location>
</feature>
<accession>G7GM13</accession>
<dbReference type="EMBL" id="BAED01000020">
    <property type="protein sequence ID" value="GAB04638.1"/>
    <property type="molecule type" value="Genomic_DNA"/>
</dbReference>
<evidence type="ECO:0000313" key="2">
    <source>
        <dbReference type="EMBL" id="GAB04638.1"/>
    </source>
</evidence>
<evidence type="ECO:0000313" key="3">
    <source>
        <dbReference type="Proteomes" id="UP000006023"/>
    </source>
</evidence>
<sequence>MRMRSRLLAAVTGTVLTVPAITLVGQAAPAAAAPSSLERVESEYQSSSPITSVVSSVVRHKVPLAKSFGPHPAQCDWVSYLRFRSADGPAKSSDADRILVAQPGVLEGAGAFESVAKNTIVKAAKQGKRIEFWALDRRSNCLEDHTGLTAATDKKSFDVAANYYFKGKPVNGKRFAGFTNNLDNIGKYGWLKNIGVKQTLEDQYAIMKADVPDQQTRKRKMLCGGHSLGGFITGYFAEWDFDGNRATTGDAGYNQCAGYFALDTGITSDLTAMSNSLNLPPGIKAMVQMPAIPKELGQVADLLYGLTDSVLPVLALPTLINPETLNLLALAALAADTDPHGVNALIDALPHNFNIDSTLRILLSKDYGTAITGQPNIRNIRATNQAVLGAIMDDNSMPFGILQSSVGMVAPGAPVVAKSFPLPDNLAKMMPMSAAAWGDNKKVAPSRIDGKTLYRWADYDQIKPNDTRTHPWQEVSSISELARNMSEPPLDFTEWYFPTSLFTSLMNRASPEAFAHRLYPNAALRAPMVTFQAGGGIGIDNPRGHGRLITLPGYNHLDVLTAAAKQNNGRPERVSENLAAMAVDPRSMN</sequence>